<dbReference type="PANTHER" id="PTHR43648">
    <property type="entry name" value="ELECTRON TRANSFER FLAVOPROTEIN BETA SUBUNIT LYSINE METHYLTRANSFERASE"/>
    <property type="match status" value="1"/>
</dbReference>
<evidence type="ECO:0000256" key="5">
    <source>
        <dbReference type="ARBA" id="ARBA00042266"/>
    </source>
</evidence>
<dbReference type="Pfam" id="PF06325">
    <property type="entry name" value="PrmA"/>
    <property type="match status" value="1"/>
</dbReference>
<evidence type="ECO:0000313" key="7">
    <source>
        <dbReference type="Proteomes" id="UP001396334"/>
    </source>
</evidence>
<reference evidence="6 7" key="1">
    <citation type="journal article" date="2024" name="G3 (Bethesda)">
        <title>Genome assembly of Hibiscus sabdariffa L. provides insights into metabolisms of medicinal natural products.</title>
        <authorList>
            <person name="Kim T."/>
        </authorList>
    </citation>
    <scope>NUCLEOTIDE SEQUENCE [LARGE SCALE GENOMIC DNA]</scope>
    <source>
        <strain evidence="6">TK-2024</strain>
        <tissue evidence="6">Old leaves</tissue>
    </source>
</reference>
<organism evidence="6 7">
    <name type="scientific">Hibiscus sabdariffa</name>
    <name type="common">roselle</name>
    <dbReference type="NCBI Taxonomy" id="183260"/>
    <lineage>
        <taxon>Eukaryota</taxon>
        <taxon>Viridiplantae</taxon>
        <taxon>Streptophyta</taxon>
        <taxon>Embryophyta</taxon>
        <taxon>Tracheophyta</taxon>
        <taxon>Spermatophyta</taxon>
        <taxon>Magnoliopsida</taxon>
        <taxon>eudicotyledons</taxon>
        <taxon>Gunneridae</taxon>
        <taxon>Pentapetalae</taxon>
        <taxon>rosids</taxon>
        <taxon>malvids</taxon>
        <taxon>Malvales</taxon>
        <taxon>Malvaceae</taxon>
        <taxon>Malvoideae</taxon>
        <taxon>Hibiscus</taxon>
    </lineage>
</organism>
<comment type="caution">
    <text evidence="6">The sequence shown here is derived from an EMBL/GenBank/DDBJ whole genome shotgun (WGS) entry which is preliminary data.</text>
</comment>
<dbReference type="SUPFAM" id="SSF53335">
    <property type="entry name" value="S-adenosyl-L-methionine-dependent methyltransferases"/>
    <property type="match status" value="1"/>
</dbReference>
<dbReference type="EMBL" id="JBBPBN010000001">
    <property type="protein sequence ID" value="KAK9046408.1"/>
    <property type="molecule type" value="Genomic_DNA"/>
</dbReference>
<accession>A0ABR2U9K0</accession>
<keyword evidence="7" id="KW-1185">Reference proteome</keyword>
<sequence length="201" mass="21611">MIFPLLSHCYTSVSGHASSALLSPCLFVRIRCRKDISDVEATNIVLNPGIGEHPTTRLCLLLLQRLIKGGEYYLDYGTGSGIFAVEALKFGASLSVGIDIDPLAISACQNATLNDIGPENLQLRLVSSNASSLSIDEHRDVRKHTSRETVVESEHGKYDVIVANILLNPLLGLVDDIISHAKTGAPFDISGILSEQVPFAA</sequence>
<protein>
    <recommendedName>
        <fullName evidence="5">ETFB lysine methyltransferase</fullName>
    </recommendedName>
    <alternativeName>
        <fullName evidence="4">Protein N-lysine methyltransferase METTL20</fullName>
    </alternativeName>
</protein>
<dbReference type="PANTHER" id="PTHR43648:SF1">
    <property type="entry name" value="ELECTRON TRANSFER FLAVOPROTEIN BETA SUBUNIT LYSINE METHYLTRANSFERASE"/>
    <property type="match status" value="1"/>
</dbReference>
<dbReference type="InterPro" id="IPR029063">
    <property type="entry name" value="SAM-dependent_MTases_sf"/>
</dbReference>
<evidence type="ECO:0000256" key="2">
    <source>
        <dbReference type="ARBA" id="ARBA00022679"/>
    </source>
</evidence>
<keyword evidence="2" id="KW-0808">Transferase</keyword>
<evidence type="ECO:0000313" key="6">
    <source>
        <dbReference type="EMBL" id="KAK9046408.1"/>
    </source>
</evidence>
<dbReference type="CDD" id="cd02440">
    <property type="entry name" value="AdoMet_MTases"/>
    <property type="match status" value="1"/>
</dbReference>
<name>A0ABR2U9K0_9ROSI</name>
<comment type="similarity">
    <text evidence="3">Belongs to the methyltransferase superfamily. ETFBKMT family.</text>
</comment>
<dbReference type="InterPro" id="IPR050078">
    <property type="entry name" value="Ribosomal_L11_MeTrfase_PrmA"/>
</dbReference>
<evidence type="ECO:0000256" key="4">
    <source>
        <dbReference type="ARBA" id="ARBA00041867"/>
    </source>
</evidence>
<dbReference type="Gene3D" id="3.40.50.150">
    <property type="entry name" value="Vaccinia Virus protein VP39"/>
    <property type="match status" value="1"/>
</dbReference>
<proteinExistence type="inferred from homology"/>
<gene>
    <name evidence="6" type="ORF">V6N11_052296</name>
</gene>
<dbReference type="Proteomes" id="UP001396334">
    <property type="component" value="Unassembled WGS sequence"/>
</dbReference>
<evidence type="ECO:0000256" key="1">
    <source>
        <dbReference type="ARBA" id="ARBA00022603"/>
    </source>
</evidence>
<keyword evidence="1" id="KW-0489">Methyltransferase</keyword>
<evidence type="ECO:0000256" key="3">
    <source>
        <dbReference type="ARBA" id="ARBA00037932"/>
    </source>
</evidence>